<evidence type="ECO:0000313" key="2">
    <source>
        <dbReference type="Proteomes" id="UP000663671"/>
    </source>
</evidence>
<reference evidence="1" key="1">
    <citation type="submission" date="2021-01" db="EMBL/GenBank/DDBJ databases">
        <title>Chromosome-level genome assembly of a human fungal pathogen reveals clustering of transcriptionally co-regulated genes.</title>
        <authorList>
            <person name="Voorhies M."/>
            <person name="Cohen S."/>
            <person name="Shea T.P."/>
            <person name="Petrus S."/>
            <person name="Munoz J.F."/>
            <person name="Poplawski S."/>
            <person name="Goldman W.E."/>
            <person name="Michael T."/>
            <person name="Cuomo C.A."/>
            <person name="Sil A."/>
            <person name="Beyhan S."/>
        </authorList>
    </citation>
    <scope>NUCLEOTIDE SEQUENCE</scope>
    <source>
        <strain evidence="1">WU24</strain>
    </source>
</reference>
<protein>
    <submittedName>
        <fullName evidence="1">Uncharacterized protein</fullName>
    </submittedName>
</protein>
<organism evidence="1 2">
    <name type="scientific">Ajellomyces capsulatus</name>
    <name type="common">Darling's disease fungus</name>
    <name type="synonym">Histoplasma capsulatum</name>
    <dbReference type="NCBI Taxonomy" id="5037"/>
    <lineage>
        <taxon>Eukaryota</taxon>
        <taxon>Fungi</taxon>
        <taxon>Dikarya</taxon>
        <taxon>Ascomycota</taxon>
        <taxon>Pezizomycotina</taxon>
        <taxon>Eurotiomycetes</taxon>
        <taxon>Eurotiomycetidae</taxon>
        <taxon>Onygenales</taxon>
        <taxon>Ajellomycetaceae</taxon>
        <taxon>Histoplasma</taxon>
    </lineage>
</organism>
<dbReference type="OrthoDB" id="10249433at2759"/>
<dbReference type="SUPFAM" id="SSF53474">
    <property type="entry name" value="alpha/beta-Hydrolases"/>
    <property type="match status" value="1"/>
</dbReference>
<dbReference type="Gene3D" id="3.40.50.1820">
    <property type="entry name" value="alpha/beta hydrolase"/>
    <property type="match status" value="1"/>
</dbReference>
<dbReference type="InterPro" id="IPR029058">
    <property type="entry name" value="AB_hydrolase_fold"/>
</dbReference>
<sequence length="116" mass="13835">MAADLELFRQNLTIDRYLMMLRHSHGGTIVLASAEMFPRHIAKLVLTDHRLLGHDDSTALMRHREEREGDVRFELAYHTPRTDFPTSDEEVKEFMIRIIPIYFLIPKLIYLDIWRR</sequence>
<proteinExistence type="predicted"/>
<dbReference type="EMBL" id="CP069111">
    <property type="protein sequence ID" value="QSS61077.1"/>
    <property type="molecule type" value="Genomic_DNA"/>
</dbReference>
<gene>
    <name evidence="1" type="ORF">I7I51_03249</name>
</gene>
<dbReference type="AlphaFoldDB" id="A0A8A1MA70"/>
<dbReference type="VEuPathDB" id="FungiDB:I7I51_03249"/>
<accession>A0A8A1MA70</accession>
<dbReference type="Proteomes" id="UP000663671">
    <property type="component" value="Chromosome 5"/>
</dbReference>
<evidence type="ECO:0000313" key="1">
    <source>
        <dbReference type="EMBL" id="QSS61077.1"/>
    </source>
</evidence>
<name>A0A8A1MA70_AJECA</name>